<dbReference type="PANTHER" id="PTHR31198">
    <property type="entry name" value="COILED-COIL DOMAIN-CONTAINING PROTEIN 84"/>
    <property type="match status" value="1"/>
</dbReference>
<dbReference type="InterPro" id="IPR028015">
    <property type="entry name" value="CCDC84-like"/>
</dbReference>
<dbReference type="AlphaFoldDB" id="A0AAW1GYX6"/>
<organism evidence="1 2">
    <name type="scientific">Saponaria officinalis</name>
    <name type="common">Common soapwort</name>
    <name type="synonym">Lychnis saponaria</name>
    <dbReference type="NCBI Taxonomy" id="3572"/>
    <lineage>
        <taxon>Eukaryota</taxon>
        <taxon>Viridiplantae</taxon>
        <taxon>Streptophyta</taxon>
        <taxon>Embryophyta</taxon>
        <taxon>Tracheophyta</taxon>
        <taxon>Spermatophyta</taxon>
        <taxon>Magnoliopsida</taxon>
        <taxon>eudicotyledons</taxon>
        <taxon>Gunneridae</taxon>
        <taxon>Pentapetalae</taxon>
        <taxon>Caryophyllales</taxon>
        <taxon>Caryophyllaceae</taxon>
        <taxon>Caryophylleae</taxon>
        <taxon>Saponaria</taxon>
    </lineage>
</organism>
<evidence type="ECO:0000313" key="1">
    <source>
        <dbReference type="EMBL" id="KAK9668912.1"/>
    </source>
</evidence>
<gene>
    <name evidence="1" type="ORF">RND81_13G095400</name>
</gene>
<sequence length="373" mass="42573">MEKKRKENAEKTQKKKREEEYEYCKICRLNHNQGRRHNFFPRHTTSLSSLLSRFLHKLSLLHSSLSNPTFFLPQHASSSSPFWCIFCDFDFDDFGSSFACGNVIKHLASDDHLKNVKHFLWKYGGGMNKVDSFRVTEAEFAKWEKKCEVLKCKATSPSGIHHGTLHGELNDIRPNYDVLNNFEKNNIPFLEPNLLNNVLPLQYNTNENYQVCRLDISEAGKAGPSYEDPGLQMAQGSEHGLNTWSSTYIDYGSTYPLPSCPVNLLADGLIHKAVSLSIEFYALSFCPTLCSYYALSSYRICFFHDGVYHLQNHLALSSFLCLVSCLPTNPPSPKENRNKKKYAMFLIGSLGEDTEQHLKYLLDFISVDSCLCL</sequence>
<dbReference type="Proteomes" id="UP001443914">
    <property type="component" value="Unassembled WGS sequence"/>
</dbReference>
<dbReference type="EMBL" id="JBDFQZ010000013">
    <property type="protein sequence ID" value="KAK9668912.1"/>
    <property type="molecule type" value="Genomic_DNA"/>
</dbReference>
<comment type="caution">
    <text evidence="1">The sequence shown here is derived from an EMBL/GenBank/DDBJ whole genome shotgun (WGS) entry which is preliminary data.</text>
</comment>
<protein>
    <submittedName>
        <fullName evidence="1">Uncharacterized protein</fullName>
    </submittedName>
</protein>
<dbReference type="Pfam" id="PF14968">
    <property type="entry name" value="CCDC84"/>
    <property type="match status" value="1"/>
</dbReference>
<evidence type="ECO:0000313" key="2">
    <source>
        <dbReference type="Proteomes" id="UP001443914"/>
    </source>
</evidence>
<reference evidence="1" key="1">
    <citation type="submission" date="2024-03" db="EMBL/GenBank/DDBJ databases">
        <title>WGS assembly of Saponaria officinalis var. Norfolk2.</title>
        <authorList>
            <person name="Jenkins J."/>
            <person name="Shu S."/>
            <person name="Grimwood J."/>
            <person name="Barry K."/>
            <person name="Goodstein D."/>
            <person name="Schmutz J."/>
            <person name="Leebens-Mack J."/>
            <person name="Osbourn A."/>
        </authorList>
    </citation>
    <scope>NUCLEOTIDE SEQUENCE [LARGE SCALE GENOMIC DNA]</scope>
    <source>
        <strain evidence="1">JIC</strain>
    </source>
</reference>
<accession>A0AAW1GYX6</accession>
<name>A0AAW1GYX6_SAPOF</name>
<proteinExistence type="predicted"/>
<keyword evidence="2" id="KW-1185">Reference proteome</keyword>
<dbReference type="PANTHER" id="PTHR31198:SF1">
    <property type="entry name" value="CENTROSOMAL AT-AC SPLICING FACTOR"/>
    <property type="match status" value="1"/>
</dbReference>